<dbReference type="EMBL" id="FZNY01000003">
    <property type="protein sequence ID" value="SNR81692.1"/>
    <property type="molecule type" value="Genomic_DNA"/>
</dbReference>
<protein>
    <submittedName>
        <fullName evidence="1">Uncharacterized protein</fullName>
    </submittedName>
</protein>
<dbReference type="OrthoDB" id="1467554at2"/>
<accession>A0A238ZF18</accession>
<evidence type="ECO:0000313" key="2">
    <source>
        <dbReference type="Proteomes" id="UP000198379"/>
    </source>
</evidence>
<proteinExistence type="predicted"/>
<sequence length="100" mass="11314">MGYILCEYHGGNVTAFISKYHANKANNQEVCVDTEVLKVQVVDKKELFNGAYIIDISLVNTLGIKDMKIDFQTDQKKFEALFDALEPVCSKCLEAYLNED</sequence>
<evidence type="ECO:0000313" key="1">
    <source>
        <dbReference type="EMBL" id="SNR81692.1"/>
    </source>
</evidence>
<name>A0A238ZF18_9FLAO</name>
<keyword evidence="2" id="KW-1185">Reference proteome</keyword>
<dbReference type="RefSeq" id="WP_089371491.1">
    <property type="nucleotide sequence ID" value="NZ_BMEP01000001.1"/>
</dbReference>
<reference evidence="1 2" key="1">
    <citation type="submission" date="2017-06" db="EMBL/GenBank/DDBJ databases">
        <authorList>
            <person name="Kim H.J."/>
            <person name="Triplett B.A."/>
        </authorList>
    </citation>
    <scope>NUCLEOTIDE SEQUENCE [LARGE SCALE GENOMIC DNA]</scope>
    <source>
        <strain evidence="1 2">DSM 25597</strain>
    </source>
</reference>
<gene>
    <name evidence="1" type="ORF">SAMN06265376_103161</name>
</gene>
<organism evidence="1 2">
    <name type="scientific">Dokdonia pacifica</name>
    <dbReference type="NCBI Taxonomy" id="1627892"/>
    <lineage>
        <taxon>Bacteria</taxon>
        <taxon>Pseudomonadati</taxon>
        <taxon>Bacteroidota</taxon>
        <taxon>Flavobacteriia</taxon>
        <taxon>Flavobacteriales</taxon>
        <taxon>Flavobacteriaceae</taxon>
        <taxon>Dokdonia</taxon>
    </lineage>
</organism>
<dbReference type="AlphaFoldDB" id="A0A238ZF18"/>
<dbReference type="Proteomes" id="UP000198379">
    <property type="component" value="Unassembled WGS sequence"/>
</dbReference>